<dbReference type="Proteomes" id="UP001529510">
    <property type="component" value="Unassembled WGS sequence"/>
</dbReference>
<organism evidence="1 2">
    <name type="scientific">Cirrhinus mrigala</name>
    <name type="common">Mrigala</name>
    <dbReference type="NCBI Taxonomy" id="683832"/>
    <lineage>
        <taxon>Eukaryota</taxon>
        <taxon>Metazoa</taxon>
        <taxon>Chordata</taxon>
        <taxon>Craniata</taxon>
        <taxon>Vertebrata</taxon>
        <taxon>Euteleostomi</taxon>
        <taxon>Actinopterygii</taxon>
        <taxon>Neopterygii</taxon>
        <taxon>Teleostei</taxon>
        <taxon>Ostariophysi</taxon>
        <taxon>Cypriniformes</taxon>
        <taxon>Cyprinidae</taxon>
        <taxon>Labeoninae</taxon>
        <taxon>Labeonini</taxon>
        <taxon>Cirrhinus</taxon>
    </lineage>
</organism>
<keyword evidence="2" id="KW-1185">Reference proteome</keyword>
<reference evidence="1 2" key="1">
    <citation type="submission" date="2024-05" db="EMBL/GenBank/DDBJ databases">
        <title>Genome sequencing and assembly of Indian major carp, Cirrhinus mrigala (Hamilton, 1822).</title>
        <authorList>
            <person name="Mohindra V."/>
            <person name="Chowdhury L.M."/>
            <person name="Lal K."/>
            <person name="Jena J.K."/>
        </authorList>
    </citation>
    <scope>NUCLEOTIDE SEQUENCE [LARGE SCALE GENOMIC DNA]</scope>
    <source>
        <strain evidence="1">CM1030</strain>
        <tissue evidence="1">Blood</tissue>
    </source>
</reference>
<accession>A0ABD0N4G1</accession>
<proteinExistence type="predicted"/>
<dbReference type="EMBL" id="JAMKFB020000024">
    <property type="protein sequence ID" value="KAL0157024.1"/>
    <property type="molecule type" value="Genomic_DNA"/>
</dbReference>
<evidence type="ECO:0000313" key="1">
    <source>
        <dbReference type="EMBL" id="KAL0157024.1"/>
    </source>
</evidence>
<gene>
    <name evidence="1" type="ORF">M9458_048270</name>
</gene>
<dbReference type="AlphaFoldDB" id="A0ABD0N4G1"/>
<protein>
    <submittedName>
        <fullName evidence="1">Uncharacterized protein</fullName>
    </submittedName>
</protein>
<feature type="non-terminal residue" evidence="1">
    <location>
        <position position="1"/>
    </location>
</feature>
<evidence type="ECO:0000313" key="2">
    <source>
        <dbReference type="Proteomes" id="UP001529510"/>
    </source>
</evidence>
<sequence>KPCERHKGRAKGKEMKGMLEKRMIAGAVHYGIMGNGGELRRAGTEVLNLPDEVQIKRDGRREKMKKGTPRGEFIIIQMSPYQLLPPKLRKKNTFHHTAVIPAA</sequence>
<name>A0ABD0N4G1_CIRMR</name>
<comment type="caution">
    <text evidence="1">The sequence shown here is derived from an EMBL/GenBank/DDBJ whole genome shotgun (WGS) entry which is preliminary data.</text>
</comment>